<dbReference type="Gene3D" id="2.60.120.10">
    <property type="entry name" value="Jelly Rolls"/>
    <property type="match status" value="1"/>
</dbReference>
<dbReference type="GO" id="GO:0003700">
    <property type="term" value="F:DNA-binding transcription factor activity"/>
    <property type="evidence" value="ECO:0007669"/>
    <property type="project" value="InterPro"/>
</dbReference>
<dbReference type="EMBL" id="AEHJ01000006">
    <property type="protein sequence ID" value="EFO78556.1"/>
    <property type="molecule type" value="Genomic_DNA"/>
</dbReference>
<proteinExistence type="predicted"/>
<protein>
    <submittedName>
        <fullName evidence="5">Transcriptional regulator, AraC family</fullName>
    </submittedName>
</protein>
<keyword evidence="2" id="KW-0238">DNA-binding</keyword>
<dbReference type="Pfam" id="PF02311">
    <property type="entry name" value="AraC_binding"/>
    <property type="match status" value="1"/>
</dbReference>
<dbReference type="PANTHER" id="PTHR43280:SF2">
    <property type="entry name" value="HTH-TYPE TRANSCRIPTIONAL REGULATOR EXSA"/>
    <property type="match status" value="1"/>
</dbReference>
<comment type="caution">
    <text evidence="5">The sequence shown here is derived from an EMBL/GenBank/DDBJ whole genome shotgun (WGS) entry which is preliminary data.</text>
</comment>
<reference evidence="5 6" key="1">
    <citation type="submission" date="2010-10" db="EMBL/GenBank/DDBJ databases">
        <authorList>
            <person name="Durkin A.S."/>
            <person name="Madupu R."/>
            <person name="Torralba M."/>
            <person name="Gillis M."/>
            <person name="Methe B."/>
            <person name="Sutton G."/>
            <person name="Nelson K.E."/>
        </authorList>
    </citation>
    <scope>NUCLEOTIDE SEQUENCE [LARGE SCALE GENOMIC DNA]</scope>
    <source>
        <strain evidence="5 6">JCVIHMP022</strain>
    </source>
</reference>
<keyword evidence="3" id="KW-0804">Transcription</keyword>
<evidence type="ECO:0000259" key="4">
    <source>
        <dbReference type="PROSITE" id="PS01124"/>
    </source>
</evidence>
<sequence length="324" mass="36166">MRGLSIPLISEMVASYDCRMFTPAASSRMFHIDSELDYDAVIGSDHRESWGSSQLYPAIVRVHTEMPPQDVPLHWHLGMELVYVRHGDVVLFIDGAETTIHGGQLCLIGPKALHSIHPRPRGSGQNVLSISFDGEYLSRMCPDLAGLRLNQGVIYGFGGIADGELLGLCERIVLCVDGGESPLQMVELNALLYQLLLHICTRCTADVHPVESSVSQQTDNLQDITEYMERHYAEKLAVGRIASHFGYSREYFSRLFKRGTGVTPDQYLTEIRLQSALDDLLNGADTIVQIAEHNGFANTKSFSKAFKGRFSVTPAVFRREHRRE</sequence>
<organism evidence="5 6">
    <name type="scientific">Bifidobacterium dentium JCVIHMP022</name>
    <dbReference type="NCBI Taxonomy" id="553191"/>
    <lineage>
        <taxon>Bacteria</taxon>
        <taxon>Bacillati</taxon>
        <taxon>Actinomycetota</taxon>
        <taxon>Actinomycetes</taxon>
        <taxon>Bifidobacteriales</taxon>
        <taxon>Bifidobacteriaceae</taxon>
        <taxon>Bifidobacterium</taxon>
    </lineage>
</organism>
<evidence type="ECO:0000313" key="6">
    <source>
        <dbReference type="Proteomes" id="UP000003457"/>
    </source>
</evidence>
<name>A0AB72Z2Y8_9BIFI</name>
<dbReference type="InterPro" id="IPR009057">
    <property type="entry name" value="Homeodomain-like_sf"/>
</dbReference>
<dbReference type="Pfam" id="PF12833">
    <property type="entry name" value="HTH_18"/>
    <property type="match status" value="1"/>
</dbReference>
<evidence type="ECO:0000256" key="3">
    <source>
        <dbReference type="ARBA" id="ARBA00023163"/>
    </source>
</evidence>
<evidence type="ECO:0000313" key="5">
    <source>
        <dbReference type="EMBL" id="EFO78556.1"/>
    </source>
</evidence>
<accession>A0AB72Z2Y8</accession>
<dbReference type="InterPro" id="IPR037923">
    <property type="entry name" value="HTH-like"/>
</dbReference>
<dbReference type="SUPFAM" id="SSF51215">
    <property type="entry name" value="Regulatory protein AraC"/>
    <property type="match status" value="1"/>
</dbReference>
<dbReference type="PROSITE" id="PS01124">
    <property type="entry name" value="HTH_ARAC_FAMILY_2"/>
    <property type="match status" value="1"/>
</dbReference>
<feature type="domain" description="HTH araC/xylS-type" evidence="4">
    <location>
        <begin position="222"/>
        <end position="320"/>
    </location>
</feature>
<keyword evidence="1" id="KW-0805">Transcription regulation</keyword>
<dbReference type="Proteomes" id="UP000003457">
    <property type="component" value="Unassembled WGS sequence"/>
</dbReference>
<dbReference type="Gene3D" id="1.10.10.60">
    <property type="entry name" value="Homeodomain-like"/>
    <property type="match status" value="2"/>
</dbReference>
<dbReference type="PANTHER" id="PTHR43280">
    <property type="entry name" value="ARAC-FAMILY TRANSCRIPTIONAL REGULATOR"/>
    <property type="match status" value="1"/>
</dbReference>
<gene>
    <name evidence="5" type="ORF">HMPREF9003_1980</name>
</gene>
<dbReference type="InterPro" id="IPR003313">
    <property type="entry name" value="AraC-bd"/>
</dbReference>
<evidence type="ECO:0000256" key="1">
    <source>
        <dbReference type="ARBA" id="ARBA00023015"/>
    </source>
</evidence>
<dbReference type="InterPro" id="IPR018060">
    <property type="entry name" value="HTH_AraC"/>
</dbReference>
<dbReference type="AlphaFoldDB" id="A0AB72Z2Y8"/>
<dbReference type="InterPro" id="IPR014710">
    <property type="entry name" value="RmlC-like_jellyroll"/>
</dbReference>
<dbReference type="SUPFAM" id="SSF46689">
    <property type="entry name" value="Homeodomain-like"/>
    <property type="match status" value="2"/>
</dbReference>
<evidence type="ECO:0000256" key="2">
    <source>
        <dbReference type="ARBA" id="ARBA00023125"/>
    </source>
</evidence>
<dbReference type="SMART" id="SM00342">
    <property type="entry name" value="HTH_ARAC"/>
    <property type="match status" value="1"/>
</dbReference>
<dbReference type="GO" id="GO:0043565">
    <property type="term" value="F:sequence-specific DNA binding"/>
    <property type="evidence" value="ECO:0007669"/>
    <property type="project" value="InterPro"/>
</dbReference>